<evidence type="ECO:0000313" key="1">
    <source>
        <dbReference type="EMBL" id="KIM99900.1"/>
    </source>
</evidence>
<reference evidence="2" key="2">
    <citation type="submission" date="2015-01" db="EMBL/GenBank/DDBJ databases">
        <title>Evolutionary Origins and Diversification of the Mycorrhizal Mutualists.</title>
        <authorList>
            <consortium name="DOE Joint Genome Institute"/>
            <consortium name="Mycorrhizal Genomics Consortium"/>
            <person name="Kohler A."/>
            <person name="Kuo A."/>
            <person name="Nagy L.G."/>
            <person name="Floudas D."/>
            <person name="Copeland A."/>
            <person name="Barry K.W."/>
            <person name="Cichocki N."/>
            <person name="Veneault-Fourrey C."/>
            <person name="LaButti K."/>
            <person name="Lindquist E.A."/>
            <person name="Lipzen A."/>
            <person name="Lundell T."/>
            <person name="Morin E."/>
            <person name="Murat C."/>
            <person name="Riley R."/>
            <person name="Ohm R."/>
            <person name="Sun H."/>
            <person name="Tunlid A."/>
            <person name="Henrissat B."/>
            <person name="Grigoriev I.V."/>
            <person name="Hibbett D.S."/>
            <person name="Martin F."/>
        </authorList>
    </citation>
    <scope>NUCLEOTIDE SEQUENCE [LARGE SCALE GENOMIC DNA]</scope>
    <source>
        <strain evidence="2">Zn</strain>
    </source>
</reference>
<gene>
    <name evidence="1" type="ORF">OIDMADRAFT_55793</name>
</gene>
<dbReference type="Proteomes" id="UP000054321">
    <property type="component" value="Unassembled WGS sequence"/>
</dbReference>
<proteinExistence type="predicted"/>
<dbReference type="AlphaFoldDB" id="A0A0C3GUX5"/>
<evidence type="ECO:0000313" key="2">
    <source>
        <dbReference type="Proteomes" id="UP000054321"/>
    </source>
</evidence>
<dbReference type="EMBL" id="KN832878">
    <property type="protein sequence ID" value="KIM99900.1"/>
    <property type="molecule type" value="Genomic_DNA"/>
</dbReference>
<accession>A0A0C3GUX5</accession>
<dbReference type="OrthoDB" id="3431975at2759"/>
<sequence length="332" mass="37525">MSCVKVTADFQEIDVGDSLDTWYKTDFFFNIPEFLALPSDEECSRYKLPPSIRVMKSARHMASGNCDVIYNIEARVLRLEKQVCSSSREVIIIPATRIPPPLDPESLQKEYQLAAEWTLGSPWSSKKSITVLASSMEPPPLVFPTNKGEYGSTKALLNLKTRAITGKDMELMGYRLSECEAVINLEAVTYFLGREEESVMSVAEALQSPLVVLKKTAYKKERRKIQLGAWRKSSKITHGPSPTFEWETSISLPIILPEEFSSLPSFFSTLVVRRYAINVEIFFESRRSIVPHKPVVLRIPVQIVHASNNVEKCMNTLPEERFDNLKAPAYVA</sequence>
<reference evidence="1 2" key="1">
    <citation type="submission" date="2014-04" db="EMBL/GenBank/DDBJ databases">
        <authorList>
            <consortium name="DOE Joint Genome Institute"/>
            <person name="Kuo A."/>
            <person name="Martino E."/>
            <person name="Perotto S."/>
            <person name="Kohler A."/>
            <person name="Nagy L.G."/>
            <person name="Floudas D."/>
            <person name="Copeland A."/>
            <person name="Barry K.W."/>
            <person name="Cichocki N."/>
            <person name="Veneault-Fourrey C."/>
            <person name="LaButti K."/>
            <person name="Lindquist E.A."/>
            <person name="Lipzen A."/>
            <person name="Lundell T."/>
            <person name="Morin E."/>
            <person name="Murat C."/>
            <person name="Sun H."/>
            <person name="Tunlid A."/>
            <person name="Henrissat B."/>
            <person name="Grigoriev I.V."/>
            <person name="Hibbett D.S."/>
            <person name="Martin F."/>
            <person name="Nordberg H.P."/>
            <person name="Cantor M.N."/>
            <person name="Hua S.X."/>
        </authorList>
    </citation>
    <scope>NUCLEOTIDE SEQUENCE [LARGE SCALE GENOMIC DNA]</scope>
    <source>
        <strain evidence="1 2">Zn</strain>
    </source>
</reference>
<name>A0A0C3GUX5_OIDMZ</name>
<protein>
    <recommendedName>
        <fullName evidence="3">Arrestin C-terminal-like domain-containing protein</fullName>
    </recommendedName>
</protein>
<dbReference type="HOGENOM" id="CLU_056423_0_0_1"/>
<keyword evidence="2" id="KW-1185">Reference proteome</keyword>
<evidence type="ECO:0008006" key="3">
    <source>
        <dbReference type="Google" id="ProtNLM"/>
    </source>
</evidence>
<dbReference type="InParanoid" id="A0A0C3GUX5"/>
<organism evidence="1 2">
    <name type="scientific">Oidiodendron maius (strain Zn)</name>
    <dbReference type="NCBI Taxonomy" id="913774"/>
    <lineage>
        <taxon>Eukaryota</taxon>
        <taxon>Fungi</taxon>
        <taxon>Dikarya</taxon>
        <taxon>Ascomycota</taxon>
        <taxon>Pezizomycotina</taxon>
        <taxon>Leotiomycetes</taxon>
        <taxon>Leotiomycetes incertae sedis</taxon>
        <taxon>Myxotrichaceae</taxon>
        <taxon>Oidiodendron</taxon>
    </lineage>
</organism>